<sequence length="65" mass="7458">MQSNLQAFLVRLPRPLHAKIKSTAKAGRRSMNNEIIRRLENAFEVTQTNADDHNIEALLLRKLGF</sequence>
<keyword evidence="2" id="KW-1185">Reference proteome</keyword>
<accession>A0ACC7P7T7</accession>
<evidence type="ECO:0000313" key="1">
    <source>
        <dbReference type="EMBL" id="MFO2476306.1"/>
    </source>
</evidence>
<name>A0ACC7P7T7_9PSED</name>
<protein>
    <submittedName>
        <fullName evidence="1">Arc family DNA-binding protein</fullName>
    </submittedName>
</protein>
<evidence type="ECO:0000313" key="2">
    <source>
        <dbReference type="Proteomes" id="UP001637618"/>
    </source>
</evidence>
<reference evidence="1" key="1">
    <citation type="submission" date="2022-11" db="EMBL/GenBank/DDBJ databases">
        <title>Draft genome sequences of strains of Pseudomonas imrae sp. nov.</title>
        <authorList>
            <person name="Salva Serra F."/>
            <person name="Nimje P."/>
            <person name="Moore E.R.B."/>
            <person name="Marathe N.P."/>
        </authorList>
    </citation>
    <scope>NUCLEOTIDE SEQUENCE</scope>
    <source>
        <strain evidence="1">15FMM2</strain>
    </source>
</reference>
<dbReference type="Proteomes" id="UP001637618">
    <property type="component" value="Unassembled WGS sequence"/>
</dbReference>
<gene>
    <name evidence="1" type="ORF">OOJ96_02645</name>
</gene>
<proteinExistence type="predicted"/>
<dbReference type="EMBL" id="JAPEQY010000002">
    <property type="protein sequence ID" value="MFO2476306.1"/>
    <property type="molecule type" value="Genomic_DNA"/>
</dbReference>
<organism evidence="1 2">
    <name type="scientific">Pseudomonas imrae</name>
    <dbReference type="NCBI Taxonomy" id="2992837"/>
    <lineage>
        <taxon>Bacteria</taxon>
        <taxon>Pseudomonadati</taxon>
        <taxon>Pseudomonadota</taxon>
        <taxon>Gammaproteobacteria</taxon>
        <taxon>Pseudomonadales</taxon>
        <taxon>Pseudomonadaceae</taxon>
        <taxon>Pseudomonas</taxon>
    </lineage>
</organism>
<keyword evidence="1" id="KW-0238">DNA-binding</keyword>
<comment type="caution">
    <text evidence="1">The sequence shown here is derived from an EMBL/GenBank/DDBJ whole genome shotgun (WGS) entry which is preliminary data.</text>
</comment>